<dbReference type="InterPro" id="IPR004113">
    <property type="entry name" value="FAD-bd_oxidored_4_C"/>
</dbReference>
<evidence type="ECO:0000256" key="1">
    <source>
        <dbReference type="ARBA" id="ARBA00001974"/>
    </source>
</evidence>
<dbReference type="Pfam" id="PF02913">
    <property type="entry name" value="FAD-oxidase_C"/>
    <property type="match status" value="2"/>
</dbReference>
<evidence type="ECO:0000256" key="3">
    <source>
        <dbReference type="ARBA" id="ARBA00022827"/>
    </source>
</evidence>
<evidence type="ECO:0000313" key="7">
    <source>
        <dbReference type="Proteomes" id="UP001165189"/>
    </source>
</evidence>
<keyword evidence="2" id="KW-0285">Flavoprotein</keyword>
<dbReference type="EMBL" id="BSYB01000014">
    <property type="protein sequence ID" value="GMG45402.1"/>
    <property type="molecule type" value="Genomic_DNA"/>
</dbReference>
<dbReference type="Proteomes" id="UP001165189">
    <property type="component" value="Unassembled WGS sequence"/>
</dbReference>
<feature type="domain" description="FAD-binding oxidoreductase/transferase type 4 C-terminal" evidence="5">
    <location>
        <begin position="12"/>
        <end position="63"/>
    </location>
</feature>
<dbReference type="SUPFAM" id="SSF55103">
    <property type="entry name" value="FAD-linked oxidases, C-terminal domain"/>
    <property type="match status" value="1"/>
</dbReference>
<reference evidence="6" key="1">
    <citation type="submission" date="2023-04" db="EMBL/GenBank/DDBJ databases">
        <title>Aspergillus oryzae var. brunneus NBRC 4377.</title>
        <authorList>
            <person name="Ichikawa N."/>
            <person name="Sato H."/>
            <person name="Tonouchi N."/>
        </authorList>
    </citation>
    <scope>NUCLEOTIDE SEQUENCE</scope>
    <source>
        <strain evidence="6">NBRC 4377</strain>
    </source>
</reference>
<keyword evidence="3" id="KW-0274">FAD</keyword>
<sequence length="151" mass="16432">MITEITLKLATIPEKQSVAVATFPSIREAAATASKIMRTGIQIAALEMMDETQMMVINKNGGAGVYWLTSPDLSKKESGQLGLFSSVLGHVGDGNFHQAVMYNPSDPEQKQSVRDCVLAMVHRAVEMEGTVSVSNLIVEHLRISFRIQQVG</sequence>
<keyword evidence="4" id="KW-0560">Oxidoreductase</keyword>
<evidence type="ECO:0000256" key="2">
    <source>
        <dbReference type="ARBA" id="ARBA00022630"/>
    </source>
</evidence>
<comment type="cofactor">
    <cofactor evidence="1">
        <name>FAD</name>
        <dbReference type="ChEBI" id="CHEBI:57692"/>
    </cofactor>
</comment>
<dbReference type="PANTHER" id="PTHR11748">
    <property type="entry name" value="D-LACTATE DEHYDROGENASE"/>
    <property type="match status" value="1"/>
</dbReference>
<keyword evidence="7" id="KW-1185">Reference proteome</keyword>
<name>A0ABQ6KRR2_ASPOZ</name>
<dbReference type="PANTHER" id="PTHR11748:SF83">
    <property type="entry name" value="DEHYDROGENASE (CYTOCHROME), PUTATIVE (AFU_ORTHOLOGUE AFUA_1G17520)-RELATED"/>
    <property type="match status" value="1"/>
</dbReference>
<dbReference type="InterPro" id="IPR016164">
    <property type="entry name" value="FAD-linked_Oxase-like_C"/>
</dbReference>
<evidence type="ECO:0000259" key="5">
    <source>
        <dbReference type="Pfam" id="PF02913"/>
    </source>
</evidence>
<feature type="domain" description="FAD-binding oxidoreductase/transferase type 4 C-terminal" evidence="5">
    <location>
        <begin position="83"/>
        <end position="132"/>
    </location>
</feature>
<comment type="caution">
    <text evidence="6">The sequence shown here is derived from an EMBL/GenBank/DDBJ whole genome shotgun (WGS) entry which is preliminary data.</text>
</comment>
<accession>A0ABQ6KRR2</accession>
<gene>
    <name evidence="6" type="ORF">Aory05_000428200</name>
</gene>
<evidence type="ECO:0000313" key="6">
    <source>
        <dbReference type="EMBL" id="GMG45402.1"/>
    </source>
</evidence>
<dbReference type="Gene3D" id="3.30.70.2740">
    <property type="match status" value="1"/>
</dbReference>
<protein>
    <submittedName>
        <fullName evidence="6">Unnamed protein product</fullName>
    </submittedName>
</protein>
<organism evidence="6 7">
    <name type="scientific">Aspergillus oryzae var. brunneus</name>
    <dbReference type="NCBI Taxonomy" id="332754"/>
    <lineage>
        <taxon>Eukaryota</taxon>
        <taxon>Fungi</taxon>
        <taxon>Dikarya</taxon>
        <taxon>Ascomycota</taxon>
        <taxon>Pezizomycotina</taxon>
        <taxon>Eurotiomycetes</taxon>
        <taxon>Eurotiomycetidae</taxon>
        <taxon>Eurotiales</taxon>
        <taxon>Aspergillaceae</taxon>
        <taxon>Aspergillus</taxon>
        <taxon>Aspergillus subgen. Circumdati</taxon>
    </lineage>
</organism>
<proteinExistence type="predicted"/>
<evidence type="ECO:0000256" key="4">
    <source>
        <dbReference type="ARBA" id="ARBA00023002"/>
    </source>
</evidence>